<dbReference type="Proteomes" id="UP000316621">
    <property type="component" value="Chromosome 5"/>
</dbReference>
<gene>
    <name evidence="1" type="ORF">C5167_025784</name>
</gene>
<name>A0A4Y7JVM6_PAPSO</name>
<accession>A0A4Y7JVM6</accession>
<proteinExistence type="predicted"/>
<keyword evidence="2" id="KW-1185">Reference proteome</keyword>
<organism evidence="1 2">
    <name type="scientific">Papaver somniferum</name>
    <name type="common">Opium poppy</name>
    <dbReference type="NCBI Taxonomy" id="3469"/>
    <lineage>
        <taxon>Eukaryota</taxon>
        <taxon>Viridiplantae</taxon>
        <taxon>Streptophyta</taxon>
        <taxon>Embryophyta</taxon>
        <taxon>Tracheophyta</taxon>
        <taxon>Spermatophyta</taxon>
        <taxon>Magnoliopsida</taxon>
        <taxon>Ranunculales</taxon>
        <taxon>Papaveraceae</taxon>
        <taxon>Papaveroideae</taxon>
        <taxon>Papaver</taxon>
    </lineage>
</organism>
<evidence type="ECO:0000313" key="2">
    <source>
        <dbReference type="Proteomes" id="UP000316621"/>
    </source>
</evidence>
<protein>
    <submittedName>
        <fullName evidence="1">Uncharacterized protein</fullName>
    </submittedName>
</protein>
<evidence type="ECO:0000313" key="1">
    <source>
        <dbReference type="EMBL" id="RZC64021.1"/>
    </source>
</evidence>
<sequence>MGRKQESVEDVPCGNTVALDGLDYYQECNPHKQKGSRCPSYQSHEVLSPPLFVLPLDCPAQAG</sequence>
<dbReference type="EMBL" id="CM010719">
    <property type="protein sequence ID" value="RZC64021.1"/>
    <property type="molecule type" value="Genomic_DNA"/>
</dbReference>
<dbReference type="AlphaFoldDB" id="A0A4Y7JVM6"/>
<reference evidence="1 2" key="1">
    <citation type="journal article" date="2018" name="Science">
        <title>The opium poppy genome and morphinan production.</title>
        <authorList>
            <person name="Guo L."/>
            <person name="Winzer T."/>
            <person name="Yang X."/>
            <person name="Li Y."/>
            <person name="Ning Z."/>
            <person name="He Z."/>
            <person name="Teodor R."/>
            <person name="Lu Y."/>
            <person name="Bowser T.A."/>
            <person name="Graham I.A."/>
            <person name="Ye K."/>
        </authorList>
    </citation>
    <scope>NUCLEOTIDE SEQUENCE [LARGE SCALE GENOMIC DNA]</scope>
    <source>
        <strain evidence="2">cv. HN1</strain>
        <tissue evidence="1">Leaves</tissue>
    </source>
</reference>
<dbReference type="Gramene" id="RZC64021">
    <property type="protein sequence ID" value="RZC64021"/>
    <property type="gene ID" value="C5167_025784"/>
</dbReference>